<name>A0A437A7D5_ARTFL</name>
<dbReference type="Gene3D" id="1.25.40.20">
    <property type="entry name" value="Ankyrin repeat-containing domain"/>
    <property type="match status" value="3"/>
</dbReference>
<evidence type="ECO:0000256" key="2">
    <source>
        <dbReference type="ARBA" id="ARBA00023043"/>
    </source>
</evidence>
<gene>
    <name evidence="5" type="ORF">DFL_005348</name>
</gene>
<dbReference type="Gene3D" id="3.40.50.300">
    <property type="entry name" value="P-loop containing nucleotide triphosphate hydrolases"/>
    <property type="match status" value="1"/>
</dbReference>
<keyword evidence="2 3" id="KW-0040">ANK repeat</keyword>
<feature type="repeat" description="ANK" evidence="3">
    <location>
        <begin position="755"/>
        <end position="787"/>
    </location>
</feature>
<evidence type="ECO:0000256" key="1">
    <source>
        <dbReference type="ARBA" id="ARBA00022737"/>
    </source>
</evidence>
<accession>A0A437A7D5</accession>
<reference evidence="5 6" key="1">
    <citation type="submission" date="2019-01" db="EMBL/GenBank/DDBJ databases">
        <title>Intercellular communication is required for trap formation in the nematode-trapping fungus Duddingtonia flagrans.</title>
        <authorList>
            <person name="Youssar L."/>
            <person name="Wernet V."/>
            <person name="Hensel N."/>
            <person name="Hildebrandt H.-G."/>
            <person name="Fischer R."/>
        </authorList>
    </citation>
    <scope>NUCLEOTIDE SEQUENCE [LARGE SCALE GENOMIC DNA]</scope>
    <source>
        <strain evidence="5 6">CBS H-5679</strain>
    </source>
</reference>
<comment type="caution">
    <text evidence="5">The sequence shown here is derived from an EMBL/GenBank/DDBJ whole genome shotgun (WGS) entry which is preliminary data.</text>
</comment>
<dbReference type="Proteomes" id="UP000283090">
    <property type="component" value="Unassembled WGS sequence"/>
</dbReference>
<dbReference type="SMART" id="SM00248">
    <property type="entry name" value="ANK"/>
    <property type="match status" value="13"/>
</dbReference>
<dbReference type="RefSeq" id="XP_067492648.1">
    <property type="nucleotide sequence ID" value="XM_067634595.1"/>
</dbReference>
<dbReference type="AlphaFoldDB" id="A0A437A7D5"/>
<evidence type="ECO:0000259" key="4">
    <source>
        <dbReference type="PROSITE" id="PS50837"/>
    </source>
</evidence>
<feature type="domain" description="NACHT" evidence="4">
    <location>
        <begin position="39"/>
        <end position="185"/>
    </location>
</feature>
<feature type="repeat" description="ANK" evidence="3">
    <location>
        <begin position="854"/>
        <end position="886"/>
    </location>
</feature>
<dbReference type="GeneID" id="93587659"/>
<dbReference type="Pfam" id="PF24883">
    <property type="entry name" value="NPHP3_N"/>
    <property type="match status" value="1"/>
</dbReference>
<evidence type="ECO:0000313" key="6">
    <source>
        <dbReference type="Proteomes" id="UP000283090"/>
    </source>
</evidence>
<dbReference type="PANTHER" id="PTHR24126">
    <property type="entry name" value="ANKYRIN REPEAT, PH AND SEC7 DOMAIN CONTAINING PROTEIN SECG-RELATED"/>
    <property type="match status" value="1"/>
</dbReference>
<feature type="repeat" description="ANK" evidence="3">
    <location>
        <begin position="689"/>
        <end position="721"/>
    </location>
</feature>
<dbReference type="VEuPathDB" id="FungiDB:DFL_005348"/>
<dbReference type="PANTHER" id="PTHR24126:SF14">
    <property type="entry name" value="ANK_REP_REGION DOMAIN-CONTAINING PROTEIN"/>
    <property type="match status" value="1"/>
</dbReference>
<sequence length="951" mass="106154">MEPATFHNMGGKIGVQAGAMNIQGVMAFNYGGTASPSSKMLWVSADPGSGKSVLARYLIDSVLPTPESRTTCYFFFKDNFEEQRSAITALCCILLQLFTANRSLLCETIIDRFEIVGEWFSSSFSELWSAFLIAAKNNNAGEIVCVLDALDECNSSDRFQLITKLKELYNKPTDFNLKFLVTSRPIREILHALRPLEVPESLLIHLNGDGDEEKKKISQEIDIFIDARVHEISTKLQLENSKRNLLLKRLKGTQNRTYLWVYLILDLIEKDPNINISIDKDTIDEVTSQLPQTINEAYEKILSTSCKHEEAQRLLQIVVAAARPLTLEEMYVAFTLKDNHQTYDGLKTNLGSKEIERFGYDIRDRCGLFVRVVDSRIYLIHQTAKEFLVRREEESLHHPAHQSTRWGDSLRMRHCHQLLADICMQHLLNFAEFETDPFTKDTKLSDYAEKYPFIDYSANNWVVHLKESQAGLDRTTIQSILTLCDTTTKRCLTWLRIYWTSTNTDFPENITTLMATSYFGFAPAVKLLLKSNYDVDLDCCDDRYGRSALSWAAGNGFDVVVTKLLKGSPWKGIIRLPFRGAEIDSLDKYGRTPLVYAILNKQESVAEQLLRAGARADLEDNIEGTPLYYAICSGQNKLAAQMLKKGNEVGPEHSIRKKLLFSAAMRGHDDVIELLLEGGEISPDEKDSGGHTALALAAKGGHEGVVQLLLDSGADVEVEDYDRWKPLTFSAYNGHKRVVQLLLDRGASIETRSIGGSTPLAFAARNGHEGVAELLLDRGADVEAEDDNGRTPLVIAAKNGYEGVVKLLLDKGADVEIKDDNGQTPLVFAVEHKRGEVVKLLLDKGANIEAKGNNGRMPLVIAANHTSGRIVELLLNRGADVEAKDINGETAMFPAVRKGNEETIRLLVKNGAHILAMNNQGITLLMLALWSRRGRVIQLLSNLLGYKRGGI</sequence>
<feature type="repeat" description="ANK" evidence="3">
    <location>
        <begin position="788"/>
        <end position="820"/>
    </location>
</feature>
<dbReference type="SUPFAM" id="SSF52540">
    <property type="entry name" value="P-loop containing nucleoside triphosphate hydrolases"/>
    <property type="match status" value="1"/>
</dbReference>
<dbReference type="EMBL" id="SAEB01000006">
    <property type="protein sequence ID" value="RVD87104.1"/>
    <property type="molecule type" value="Genomic_DNA"/>
</dbReference>
<dbReference type="InterPro" id="IPR027417">
    <property type="entry name" value="P-loop_NTPase"/>
</dbReference>
<dbReference type="PROSITE" id="PS50837">
    <property type="entry name" value="NACHT"/>
    <property type="match status" value="1"/>
</dbReference>
<proteinExistence type="predicted"/>
<dbReference type="PROSITE" id="PS50297">
    <property type="entry name" value="ANK_REP_REGION"/>
    <property type="match status" value="8"/>
</dbReference>
<evidence type="ECO:0000313" key="5">
    <source>
        <dbReference type="EMBL" id="RVD87104.1"/>
    </source>
</evidence>
<dbReference type="PRINTS" id="PR01415">
    <property type="entry name" value="ANKYRIN"/>
</dbReference>
<keyword evidence="1" id="KW-0677">Repeat</keyword>
<feature type="repeat" description="ANK" evidence="3">
    <location>
        <begin position="821"/>
        <end position="853"/>
    </location>
</feature>
<dbReference type="InterPro" id="IPR054471">
    <property type="entry name" value="GPIID_WHD"/>
</dbReference>
<dbReference type="STRING" id="97331.A0A437A7D5"/>
<organism evidence="5 6">
    <name type="scientific">Arthrobotrys flagrans</name>
    <name type="common">Nematode-trapping fungus</name>
    <name type="synonym">Trichothecium flagrans</name>
    <dbReference type="NCBI Taxonomy" id="97331"/>
    <lineage>
        <taxon>Eukaryota</taxon>
        <taxon>Fungi</taxon>
        <taxon>Dikarya</taxon>
        <taxon>Ascomycota</taxon>
        <taxon>Pezizomycotina</taxon>
        <taxon>Orbiliomycetes</taxon>
        <taxon>Orbiliales</taxon>
        <taxon>Orbiliaceae</taxon>
        <taxon>Arthrobotrys</taxon>
    </lineage>
</organism>
<dbReference type="InterPro" id="IPR002110">
    <property type="entry name" value="Ankyrin_rpt"/>
</dbReference>
<dbReference type="Pfam" id="PF12796">
    <property type="entry name" value="Ank_2"/>
    <property type="match status" value="4"/>
</dbReference>
<feature type="repeat" description="ANK" evidence="3">
    <location>
        <begin position="887"/>
        <end position="919"/>
    </location>
</feature>
<dbReference type="OrthoDB" id="20872at2759"/>
<feature type="repeat" description="ANK" evidence="3">
    <location>
        <begin position="722"/>
        <end position="754"/>
    </location>
</feature>
<evidence type="ECO:0000256" key="3">
    <source>
        <dbReference type="PROSITE-ProRule" id="PRU00023"/>
    </source>
</evidence>
<dbReference type="InterPro" id="IPR007111">
    <property type="entry name" value="NACHT_NTPase"/>
</dbReference>
<feature type="repeat" description="ANK" evidence="3">
    <location>
        <begin position="589"/>
        <end position="621"/>
    </location>
</feature>
<keyword evidence="6" id="KW-1185">Reference proteome</keyword>
<dbReference type="InterPro" id="IPR056884">
    <property type="entry name" value="NPHP3-like_N"/>
</dbReference>
<dbReference type="Pfam" id="PF22939">
    <property type="entry name" value="WHD_GPIID"/>
    <property type="match status" value="1"/>
</dbReference>
<protein>
    <recommendedName>
        <fullName evidence="4">NACHT domain-containing protein</fullName>
    </recommendedName>
</protein>
<dbReference type="PROSITE" id="PS50088">
    <property type="entry name" value="ANK_REPEAT"/>
    <property type="match status" value="8"/>
</dbReference>
<dbReference type="InterPro" id="IPR036770">
    <property type="entry name" value="Ankyrin_rpt-contain_sf"/>
</dbReference>
<dbReference type="SUPFAM" id="SSF48403">
    <property type="entry name" value="Ankyrin repeat"/>
    <property type="match status" value="2"/>
</dbReference>